<dbReference type="Proteomes" id="UP000699462">
    <property type="component" value="Unassembled WGS sequence"/>
</dbReference>
<gene>
    <name evidence="5" type="ORF">P879_07645</name>
</gene>
<organism evidence="5 6">
    <name type="scientific">Paragonimus westermani</name>
    <dbReference type="NCBI Taxonomy" id="34504"/>
    <lineage>
        <taxon>Eukaryota</taxon>
        <taxon>Metazoa</taxon>
        <taxon>Spiralia</taxon>
        <taxon>Lophotrochozoa</taxon>
        <taxon>Platyhelminthes</taxon>
        <taxon>Trematoda</taxon>
        <taxon>Digenea</taxon>
        <taxon>Plagiorchiida</taxon>
        <taxon>Troglotremata</taxon>
        <taxon>Troglotrematidae</taxon>
        <taxon>Paragonimus</taxon>
    </lineage>
</organism>
<keyword evidence="6" id="KW-1185">Reference proteome</keyword>
<evidence type="ECO:0000256" key="4">
    <source>
        <dbReference type="SAM" id="Phobius"/>
    </source>
</evidence>
<evidence type="ECO:0000256" key="1">
    <source>
        <dbReference type="ARBA" id="ARBA00007584"/>
    </source>
</evidence>
<dbReference type="GO" id="GO:0019216">
    <property type="term" value="P:regulation of lipid metabolic process"/>
    <property type="evidence" value="ECO:0007669"/>
    <property type="project" value="TreeGrafter"/>
</dbReference>
<dbReference type="Pfam" id="PF07047">
    <property type="entry name" value="OPA3"/>
    <property type="match status" value="1"/>
</dbReference>
<dbReference type="InterPro" id="IPR010754">
    <property type="entry name" value="OPA3-like"/>
</dbReference>
<comment type="caution">
    <text evidence="5">The sequence shown here is derived from an EMBL/GenBank/DDBJ whole genome shotgun (WGS) entry which is preliminary data.</text>
</comment>
<feature type="transmembrane region" description="Helical" evidence="4">
    <location>
        <begin position="83"/>
        <end position="101"/>
    </location>
</feature>
<comment type="similarity">
    <text evidence="1">Belongs to the OPA3 family.</text>
</comment>
<keyword evidence="4" id="KW-1133">Transmembrane helix</keyword>
<evidence type="ECO:0000313" key="6">
    <source>
        <dbReference type="Proteomes" id="UP000699462"/>
    </source>
</evidence>
<dbReference type="AlphaFoldDB" id="A0A8T0D0Z1"/>
<accession>A0A8T0D0Z1</accession>
<keyword evidence="2 3" id="KW-0175">Coiled coil</keyword>
<name>A0A8T0D0Z1_9TREM</name>
<dbReference type="PANTHER" id="PTHR12499:SF0">
    <property type="entry name" value="OPTIC ATROPHY 3 PROTEIN"/>
    <property type="match status" value="1"/>
</dbReference>
<dbReference type="EMBL" id="JTDF01021660">
    <property type="protein sequence ID" value="KAF8561549.1"/>
    <property type="molecule type" value="Genomic_DNA"/>
</dbReference>
<sequence>MVGPFPVFKLGTLALKQISKPIVNFLKQKAKSNGYFRRFACLPPAQLYHLWDTRLKLRLLGLSKPKEVPKLSEDAAADLGAEMLGELLMFLFGAGILFYEYRRQARKESSKEDNLQKNFDDLNNQINELSVLLEIHEARLREHTRLLATVTDDHCS</sequence>
<evidence type="ECO:0000256" key="2">
    <source>
        <dbReference type="ARBA" id="ARBA00023054"/>
    </source>
</evidence>
<evidence type="ECO:0000313" key="5">
    <source>
        <dbReference type="EMBL" id="KAF8561549.1"/>
    </source>
</evidence>
<dbReference type="PANTHER" id="PTHR12499">
    <property type="entry name" value="OPTIC ATROPHY 3 PROTEIN OPA3"/>
    <property type="match status" value="1"/>
</dbReference>
<keyword evidence="4" id="KW-0472">Membrane</keyword>
<evidence type="ECO:0000256" key="3">
    <source>
        <dbReference type="SAM" id="Coils"/>
    </source>
</evidence>
<feature type="coiled-coil region" evidence="3">
    <location>
        <begin position="105"/>
        <end position="139"/>
    </location>
</feature>
<reference evidence="5 6" key="1">
    <citation type="submission" date="2019-07" db="EMBL/GenBank/DDBJ databases">
        <title>Annotation for the trematode Paragonimus westermani.</title>
        <authorList>
            <person name="Choi Y.-J."/>
        </authorList>
    </citation>
    <scope>NUCLEOTIDE SEQUENCE [LARGE SCALE GENOMIC DNA]</scope>
    <source>
        <strain evidence="5">180907_Pwestermani</strain>
    </source>
</reference>
<dbReference type="OrthoDB" id="2129069at2759"/>
<keyword evidence="4" id="KW-0812">Transmembrane</keyword>
<evidence type="ECO:0008006" key="7">
    <source>
        <dbReference type="Google" id="ProtNLM"/>
    </source>
</evidence>
<protein>
    <recommendedName>
        <fullName evidence="7">Optic atrophy 3 protein</fullName>
    </recommendedName>
</protein>
<dbReference type="GO" id="GO:0005739">
    <property type="term" value="C:mitochondrion"/>
    <property type="evidence" value="ECO:0007669"/>
    <property type="project" value="TreeGrafter"/>
</dbReference>
<proteinExistence type="inferred from homology"/>